<feature type="domain" description="Zn(2)-C6 fungal-type" evidence="7">
    <location>
        <begin position="9"/>
        <end position="40"/>
    </location>
</feature>
<gene>
    <name evidence="8" type="ordered locus">ZYRO0G00308g</name>
</gene>
<dbReference type="RefSeq" id="XP_002498023.1">
    <property type="nucleotide sequence ID" value="XM_002497978.1"/>
</dbReference>
<keyword evidence="5" id="KW-0539">Nucleus</keyword>
<evidence type="ECO:0000259" key="7">
    <source>
        <dbReference type="PROSITE" id="PS50048"/>
    </source>
</evidence>
<evidence type="ECO:0000313" key="9">
    <source>
        <dbReference type="Proteomes" id="UP000008536"/>
    </source>
</evidence>
<dbReference type="Pfam" id="PF04082">
    <property type="entry name" value="Fungal_trans"/>
    <property type="match status" value="1"/>
</dbReference>
<dbReference type="GeneID" id="8205801"/>
<evidence type="ECO:0000256" key="3">
    <source>
        <dbReference type="ARBA" id="ARBA00023015"/>
    </source>
</evidence>
<dbReference type="GO" id="GO:0008270">
    <property type="term" value="F:zinc ion binding"/>
    <property type="evidence" value="ECO:0007669"/>
    <property type="project" value="InterPro"/>
</dbReference>
<accession>C5E1P7</accession>
<sequence>MSGKKSKKACEICKRRKKRCSGGLPCEYCVKIDKPRECVYHTRTSSKTVKVTERYVLNLKAKIKNLESRLATVSDDSSNANPSISSEEEDNGQTMGGNIDSSGNYRLGNSACNKFLFQLKDSLVNSCQLPDDIYEPDIETISLESSPNVALIQLIFQENCPSRSEAKRWISAAYNVIGADYMYIEPDYETKILDSLIWDENSRNANFVRYATEITRFFTYLALGCLFNEERSPENTRSKFPGLQYFETALKLQSELLKVYDMVANTSLVQSFLYAAYYALSLDKSDFAYLTIGSAIRMTFTLGLHKKTLTFTENRVFWLCFVYDRLVSVRFGLPLMINEMDIDVPLLTESERPNQQGLFEAHHFNSQVRLAKITTQIVRKIYTRNSFSFVQNCYMVLKELKHWLDTLPNSLKVDYGNFSAKQSRSTINLHINYNYTIIITTRPIFLYVFNKLIESGRKAEEIFPEKLLNTITILLESSVQAAQIQSLILTRLYYDGRMVSASFLDCHYIFNATIILIFAAFCRSMPNHTISFGCDINTLFERVQINLTVLQQISQFNIAACNFNKQLTEIIELISSPDLQVTLKGSFAKQSGYTESEQQSLEMPATSNFDMDVIRNLDLSRILDDIGDTGKTDQVLPFDNEDFMKYGFF</sequence>
<evidence type="ECO:0000256" key="5">
    <source>
        <dbReference type="ARBA" id="ARBA00023242"/>
    </source>
</evidence>
<dbReference type="InterPro" id="IPR007219">
    <property type="entry name" value="XnlR_reg_dom"/>
</dbReference>
<dbReference type="SMART" id="SM00906">
    <property type="entry name" value="Fungal_trans"/>
    <property type="match status" value="1"/>
</dbReference>
<evidence type="ECO:0000256" key="4">
    <source>
        <dbReference type="ARBA" id="ARBA00023163"/>
    </source>
</evidence>
<evidence type="ECO:0000256" key="2">
    <source>
        <dbReference type="ARBA" id="ARBA00022833"/>
    </source>
</evidence>
<feature type="compositionally biased region" description="Polar residues" evidence="6">
    <location>
        <begin position="74"/>
        <end position="85"/>
    </location>
</feature>
<dbReference type="GO" id="GO:0003677">
    <property type="term" value="F:DNA binding"/>
    <property type="evidence" value="ECO:0007669"/>
    <property type="project" value="InterPro"/>
</dbReference>
<dbReference type="CDD" id="cd00067">
    <property type="entry name" value="GAL4"/>
    <property type="match status" value="1"/>
</dbReference>
<dbReference type="AlphaFoldDB" id="C5E1P7"/>
<dbReference type="KEGG" id="zro:ZYRO0G00308g"/>
<dbReference type="Gene3D" id="4.10.240.10">
    <property type="entry name" value="Zn(2)-C6 fungal-type DNA-binding domain"/>
    <property type="match status" value="1"/>
</dbReference>
<dbReference type="Pfam" id="PF00172">
    <property type="entry name" value="Zn_clus"/>
    <property type="match status" value="1"/>
</dbReference>
<dbReference type="Proteomes" id="UP000008536">
    <property type="component" value="Chromosome G"/>
</dbReference>
<dbReference type="PANTHER" id="PTHR47424">
    <property type="entry name" value="REGULATORY PROTEIN GAL4"/>
    <property type="match status" value="1"/>
</dbReference>
<proteinExistence type="predicted"/>
<dbReference type="PROSITE" id="PS50048">
    <property type="entry name" value="ZN2_CY6_FUNGAL_2"/>
    <property type="match status" value="1"/>
</dbReference>
<evidence type="ECO:0000313" key="8">
    <source>
        <dbReference type="EMBL" id="CAR29090.1"/>
    </source>
</evidence>
<evidence type="ECO:0000256" key="1">
    <source>
        <dbReference type="ARBA" id="ARBA00022723"/>
    </source>
</evidence>
<name>C5E1P7_ZYGRC</name>
<dbReference type="InterPro" id="IPR051127">
    <property type="entry name" value="Fungal_SecMet_Regulators"/>
</dbReference>
<dbReference type="EMBL" id="CU928179">
    <property type="protein sequence ID" value="CAR29090.1"/>
    <property type="molecule type" value="Genomic_DNA"/>
</dbReference>
<keyword evidence="2" id="KW-0862">Zinc</keyword>
<dbReference type="HOGENOM" id="CLU_028136_0_0_1"/>
<dbReference type="CDD" id="cd12148">
    <property type="entry name" value="fungal_TF_MHR"/>
    <property type="match status" value="1"/>
</dbReference>
<dbReference type="PROSITE" id="PS00463">
    <property type="entry name" value="ZN2_CY6_FUNGAL_1"/>
    <property type="match status" value="1"/>
</dbReference>
<dbReference type="PANTHER" id="PTHR47424:SF6">
    <property type="entry name" value="PROLINE UTILIZATION TRANS-ACTIVATOR"/>
    <property type="match status" value="1"/>
</dbReference>
<organism evidence="8 9">
    <name type="scientific">Zygosaccharomyces rouxii (strain ATCC 2623 / CBS 732 / NBRC 1130 / NCYC 568 / NRRL Y-229)</name>
    <dbReference type="NCBI Taxonomy" id="559307"/>
    <lineage>
        <taxon>Eukaryota</taxon>
        <taxon>Fungi</taxon>
        <taxon>Dikarya</taxon>
        <taxon>Ascomycota</taxon>
        <taxon>Saccharomycotina</taxon>
        <taxon>Saccharomycetes</taxon>
        <taxon>Saccharomycetales</taxon>
        <taxon>Saccharomycetaceae</taxon>
        <taxon>Zygosaccharomyces</taxon>
    </lineage>
</organism>
<protein>
    <submittedName>
        <fullName evidence="8">ZYRO0G00308p</fullName>
    </submittedName>
</protein>
<dbReference type="InterPro" id="IPR036864">
    <property type="entry name" value="Zn2-C6_fun-type_DNA-bd_sf"/>
</dbReference>
<keyword evidence="4" id="KW-0804">Transcription</keyword>
<dbReference type="InterPro" id="IPR001138">
    <property type="entry name" value="Zn2Cys6_DnaBD"/>
</dbReference>
<dbReference type="STRING" id="559307.C5E1P7"/>
<dbReference type="GO" id="GO:0000981">
    <property type="term" value="F:DNA-binding transcription factor activity, RNA polymerase II-specific"/>
    <property type="evidence" value="ECO:0007669"/>
    <property type="project" value="InterPro"/>
</dbReference>
<dbReference type="SMART" id="SM00066">
    <property type="entry name" value="GAL4"/>
    <property type="match status" value="1"/>
</dbReference>
<feature type="region of interest" description="Disordered" evidence="6">
    <location>
        <begin position="72"/>
        <end position="100"/>
    </location>
</feature>
<dbReference type="SUPFAM" id="SSF57701">
    <property type="entry name" value="Zn2/Cys6 DNA-binding domain"/>
    <property type="match status" value="1"/>
</dbReference>
<reference evidence="8 9" key="1">
    <citation type="journal article" date="2009" name="Genome Res.">
        <title>Comparative genomics of protoploid Saccharomycetaceae.</title>
        <authorList>
            <consortium name="The Genolevures Consortium"/>
            <person name="Souciet J.-L."/>
            <person name="Dujon B."/>
            <person name="Gaillardin C."/>
            <person name="Johnston M."/>
            <person name="Baret P.V."/>
            <person name="Cliften P."/>
            <person name="Sherman D.J."/>
            <person name="Weissenbach J."/>
            <person name="Westhof E."/>
            <person name="Wincker P."/>
            <person name="Jubin C."/>
            <person name="Poulain J."/>
            <person name="Barbe V."/>
            <person name="Segurens B."/>
            <person name="Artiguenave F."/>
            <person name="Anthouard V."/>
            <person name="Vacherie B."/>
            <person name="Val M.-E."/>
            <person name="Fulton R.S."/>
            <person name="Minx P."/>
            <person name="Wilson R."/>
            <person name="Durrens P."/>
            <person name="Jean G."/>
            <person name="Marck C."/>
            <person name="Martin T."/>
            <person name="Nikolski M."/>
            <person name="Rolland T."/>
            <person name="Seret M.-L."/>
            <person name="Casaregola S."/>
            <person name="Despons L."/>
            <person name="Fairhead C."/>
            <person name="Fischer G."/>
            <person name="Lafontaine I."/>
            <person name="Leh V."/>
            <person name="Lemaire M."/>
            <person name="de Montigny J."/>
            <person name="Neuveglise C."/>
            <person name="Thierry A."/>
            <person name="Blanc-Lenfle I."/>
            <person name="Bleykasten C."/>
            <person name="Diffels J."/>
            <person name="Fritsch E."/>
            <person name="Frangeul L."/>
            <person name="Goeffon A."/>
            <person name="Jauniaux N."/>
            <person name="Kachouri-Lafond R."/>
            <person name="Payen C."/>
            <person name="Potier S."/>
            <person name="Pribylova L."/>
            <person name="Ozanne C."/>
            <person name="Richard G.-F."/>
            <person name="Sacerdot C."/>
            <person name="Straub M.-L."/>
            <person name="Talla E."/>
        </authorList>
    </citation>
    <scope>NUCLEOTIDE SEQUENCE [LARGE SCALE GENOMIC DNA]</scope>
    <source>
        <strain evidence="8 9">ATCC 2623 / CBS 732 / BCRC 21506 / NBRC 1130 / NCYC 568 / NRRL Y-229</strain>
    </source>
</reference>
<keyword evidence="3" id="KW-0805">Transcription regulation</keyword>
<keyword evidence="1" id="KW-0479">Metal-binding</keyword>
<keyword evidence="9" id="KW-1185">Reference proteome</keyword>
<dbReference type="GO" id="GO:0006351">
    <property type="term" value="P:DNA-templated transcription"/>
    <property type="evidence" value="ECO:0007669"/>
    <property type="project" value="InterPro"/>
</dbReference>
<evidence type="ECO:0000256" key="6">
    <source>
        <dbReference type="SAM" id="MobiDB-lite"/>
    </source>
</evidence>
<dbReference type="InParanoid" id="C5E1P7"/>